<dbReference type="GO" id="GO:0051301">
    <property type="term" value="P:cell division"/>
    <property type="evidence" value="ECO:0007669"/>
    <property type="project" value="UniProtKB-KW"/>
</dbReference>
<dbReference type="PANTHER" id="PTHR10177">
    <property type="entry name" value="CYCLINS"/>
    <property type="match status" value="1"/>
</dbReference>
<dbReference type="Proteomes" id="UP000325081">
    <property type="component" value="Unassembled WGS sequence"/>
</dbReference>
<dbReference type="InterPro" id="IPR036915">
    <property type="entry name" value="Cyclin-like_sf"/>
</dbReference>
<dbReference type="EMBL" id="BKCP01010514">
    <property type="protein sequence ID" value="GER53003.1"/>
    <property type="molecule type" value="Genomic_DNA"/>
</dbReference>
<dbReference type="InterPro" id="IPR006671">
    <property type="entry name" value="Cyclin_N"/>
</dbReference>
<dbReference type="InterPro" id="IPR039361">
    <property type="entry name" value="Cyclin"/>
</dbReference>
<evidence type="ECO:0000313" key="5">
    <source>
        <dbReference type="EMBL" id="GER53003.1"/>
    </source>
</evidence>
<evidence type="ECO:0000259" key="4">
    <source>
        <dbReference type="SMART" id="SM01332"/>
    </source>
</evidence>
<dbReference type="InterPro" id="IPR004367">
    <property type="entry name" value="Cyclin_C-dom"/>
</dbReference>
<dbReference type="SMART" id="SM01332">
    <property type="entry name" value="Cyclin_C"/>
    <property type="match status" value="1"/>
</dbReference>
<keyword evidence="1" id="KW-0132">Cell division</keyword>
<evidence type="ECO:0000256" key="1">
    <source>
        <dbReference type="ARBA" id="ARBA00022618"/>
    </source>
</evidence>
<evidence type="ECO:0000313" key="6">
    <source>
        <dbReference type="Proteomes" id="UP000325081"/>
    </source>
</evidence>
<protein>
    <submittedName>
        <fullName evidence="5">Cyclin d</fullName>
    </submittedName>
</protein>
<comment type="caution">
    <text evidence="5">The sequence shown here is derived from an EMBL/GenBank/DDBJ whole genome shotgun (WGS) entry which is preliminary data.</text>
</comment>
<gene>
    <name evidence="5" type="ORF">STAS_30486</name>
</gene>
<keyword evidence="6" id="KW-1185">Reference proteome</keyword>
<keyword evidence="3" id="KW-0131">Cell cycle</keyword>
<dbReference type="SUPFAM" id="SSF47954">
    <property type="entry name" value="Cyclin-like"/>
    <property type="match status" value="2"/>
</dbReference>
<dbReference type="Pfam" id="PF00134">
    <property type="entry name" value="Cyclin_N"/>
    <property type="match status" value="1"/>
</dbReference>
<dbReference type="Gene3D" id="1.10.472.10">
    <property type="entry name" value="Cyclin-like"/>
    <property type="match status" value="2"/>
</dbReference>
<accession>A0A5A7R5G0</accession>
<proteinExistence type="predicted"/>
<organism evidence="5 6">
    <name type="scientific">Striga asiatica</name>
    <name type="common">Asiatic witchweed</name>
    <name type="synonym">Buchnera asiatica</name>
    <dbReference type="NCBI Taxonomy" id="4170"/>
    <lineage>
        <taxon>Eukaryota</taxon>
        <taxon>Viridiplantae</taxon>
        <taxon>Streptophyta</taxon>
        <taxon>Embryophyta</taxon>
        <taxon>Tracheophyta</taxon>
        <taxon>Spermatophyta</taxon>
        <taxon>Magnoliopsida</taxon>
        <taxon>eudicotyledons</taxon>
        <taxon>Gunneridae</taxon>
        <taxon>Pentapetalae</taxon>
        <taxon>asterids</taxon>
        <taxon>lamiids</taxon>
        <taxon>Lamiales</taxon>
        <taxon>Orobanchaceae</taxon>
        <taxon>Buchnereae</taxon>
        <taxon>Striga</taxon>
    </lineage>
</organism>
<feature type="domain" description="Cyclin C-terminal" evidence="4">
    <location>
        <begin position="149"/>
        <end position="283"/>
    </location>
</feature>
<dbReference type="AlphaFoldDB" id="A0A5A7R5G0"/>
<reference evidence="6" key="1">
    <citation type="journal article" date="2019" name="Curr. Biol.">
        <title>Genome Sequence of Striga asiatica Provides Insight into the Evolution of Plant Parasitism.</title>
        <authorList>
            <person name="Yoshida S."/>
            <person name="Kim S."/>
            <person name="Wafula E.K."/>
            <person name="Tanskanen J."/>
            <person name="Kim Y.M."/>
            <person name="Honaas L."/>
            <person name="Yang Z."/>
            <person name="Spallek T."/>
            <person name="Conn C.E."/>
            <person name="Ichihashi Y."/>
            <person name="Cheong K."/>
            <person name="Cui S."/>
            <person name="Der J.P."/>
            <person name="Gundlach H."/>
            <person name="Jiao Y."/>
            <person name="Hori C."/>
            <person name="Ishida J.K."/>
            <person name="Kasahara H."/>
            <person name="Kiba T."/>
            <person name="Kim M.S."/>
            <person name="Koo N."/>
            <person name="Laohavisit A."/>
            <person name="Lee Y.H."/>
            <person name="Lumba S."/>
            <person name="McCourt P."/>
            <person name="Mortimer J.C."/>
            <person name="Mutuku J.M."/>
            <person name="Nomura T."/>
            <person name="Sasaki-Sekimoto Y."/>
            <person name="Seto Y."/>
            <person name="Wang Y."/>
            <person name="Wakatake T."/>
            <person name="Sakakibara H."/>
            <person name="Demura T."/>
            <person name="Yamaguchi S."/>
            <person name="Yoneyama K."/>
            <person name="Manabe R.I."/>
            <person name="Nelson D.C."/>
            <person name="Schulman A.H."/>
            <person name="Timko M.P."/>
            <person name="dePamphilis C.W."/>
            <person name="Choi D."/>
            <person name="Shirasu K."/>
        </authorList>
    </citation>
    <scope>NUCLEOTIDE SEQUENCE [LARGE SCALE GENOMIC DNA]</scope>
    <source>
        <strain evidence="6">cv. UVA1</strain>
    </source>
</reference>
<dbReference type="CDD" id="cd20544">
    <property type="entry name" value="CYCLIN_AtCycD-like_rpt2"/>
    <property type="match status" value="1"/>
</dbReference>
<keyword evidence="2" id="KW-0195">Cyclin</keyword>
<evidence type="ECO:0000256" key="3">
    <source>
        <dbReference type="ARBA" id="ARBA00023306"/>
    </source>
</evidence>
<evidence type="ECO:0000256" key="2">
    <source>
        <dbReference type="ARBA" id="ARBA00023127"/>
    </source>
</evidence>
<sequence>MELDVQNPLTSLDDLQNAGVASLFSVESHHAPSPFSFRPSEPRSSLRRTVFSLISRAKLSHDLDPFLVYLAGNYADRFLSEQQIPEKRPWMAHVLVVASLSIAAKTTNADLSVPLSQLQREEDFEVDSRWVHRMEKVLLATLQWRTRYLTPFSFLRCFISISGIDGSRLAHRLEHRASQIILGAQQEFEILVFKPSAIAASAVLCSIHELTPQNFPSSESAIYSCEYLNKDAVLECVGVMQGITRNGGYELGTGATESCTSTPISVLDEQCTSSGSVEGTPSLSDNDV</sequence>
<name>A0A5A7R5G0_STRAF</name>
<dbReference type="Pfam" id="PF02984">
    <property type="entry name" value="Cyclin_C"/>
    <property type="match status" value="1"/>
</dbReference>
<dbReference type="OrthoDB" id="306099at2759"/>